<dbReference type="Proteomes" id="UP001231924">
    <property type="component" value="Unassembled WGS sequence"/>
</dbReference>
<proteinExistence type="predicted"/>
<evidence type="ECO:0000313" key="6">
    <source>
        <dbReference type="EMBL" id="MDL5158600.1"/>
    </source>
</evidence>
<dbReference type="GO" id="GO:0032259">
    <property type="term" value="P:methylation"/>
    <property type="evidence" value="ECO:0007669"/>
    <property type="project" value="UniProtKB-KW"/>
</dbReference>
<feature type="domain" description="O-methyltransferase C-terminal" evidence="4">
    <location>
        <begin position="185"/>
        <end position="332"/>
    </location>
</feature>
<accession>A0ABT7MD52</accession>
<dbReference type="PANTHER" id="PTHR43712:SF2">
    <property type="entry name" value="O-METHYLTRANSFERASE CICE"/>
    <property type="match status" value="1"/>
</dbReference>
<dbReference type="EC" id="2.1.-.-" evidence="6"/>
<evidence type="ECO:0000259" key="4">
    <source>
        <dbReference type="Pfam" id="PF00891"/>
    </source>
</evidence>
<sequence length="354" mass="37735">MTAVENPVGTAPAHPAAPAVTQRRLYRMMRVYKETALLRAGVRTGVFDALADGPADAATVAGRLGAAERGARLLLDALAALELVTTTDDGRYDLDDGARELLVRTSPTYYGGMVDVVASSEEWDALRDLDAAVLAGGSVRDVDAETPGYSYWETFARSVGPVTVPTAHLLGDLLGTWADGRDDLRILDLACGHGIYGFTLAGRWAGAHVTGVDWENVCAITARHAAEQGLADRFTAVPGDMFTTPVDEPQDLVLVTNVLHHFSEERATELLRRAAADLAPGGRIGVVGFVASDVPARDPEPYLFSILMLVWTAAGEVHTEAAHRRMCAAAGLEIEATQQVPGLPFHVLTARRAD</sequence>
<evidence type="ECO:0000256" key="3">
    <source>
        <dbReference type="ARBA" id="ARBA00022691"/>
    </source>
</evidence>
<dbReference type="InterPro" id="IPR036388">
    <property type="entry name" value="WH-like_DNA-bd_sf"/>
</dbReference>
<reference evidence="6 7" key="1">
    <citation type="submission" date="2023-06" db="EMBL/GenBank/DDBJ databases">
        <title>Actinomycetospora Odt1-22.</title>
        <authorList>
            <person name="Supong K."/>
        </authorList>
    </citation>
    <scope>NUCLEOTIDE SEQUENCE [LARGE SCALE GENOMIC DNA]</scope>
    <source>
        <strain evidence="6 7">Odt1-22</strain>
    </source>
</reference>
<keyword evidence="2 6" id="KW-0808">Transferase</keyword>
<dbReference type="Gene3D" id="1.10.10.10">
    <property type="entry name" value="Winged helix-like DNA-binding domain superfamily/Winged helix DNA-binding domain"/>
    <property type="match status" value="1"/>
</dbReference>
<dbReference type="InterPro" id="IPR036390">
    <property type="entry name" value="WH_DNA-bd_sf"/>
</dbReference>
<comment type="caution">
    <text evidence="6">The sequence shown here is derived from an EMBL/GenBank/DDBJ whole genome shotgun (WGS) entry which is preliminary data.</text>
</comment>
<name>A0ABT7MD52_9PSEU</name>
<evidence type="ECO:0000259" key="5">
    <source>
        <dbReference type="Pfam" id="PF08100"/>
    </source>
</evidence>
<dbReference type="InterPro" id="IPR012967">
    <property type="entry name" value="COMT_dimerisation"/>
</dbReference>
<evidence type="ECO:0000256" key="2">
    <source>
        <dbReference type="ARBA" id="ARBA00022679"/>
    </source>
</evidence>
<dbReference type="EMBL" id="JASVWF010000005">
    <property type="protein sequence ID" value="MDL5158600.1"/>
    <property type="molecule type" value="Genomic_DNA"/>
</dbReference>
<dbReference type="Pfam" id="PF08100">
    <property type="entry name" value="Dimerisation"/>
    <property type="match status" value="1"/>
</dbReference>
<keyword evidence="1 6" id="KW-0489">Methyltransferase</keyword>
<evidence type="ECO:0000256" key="1">
    <source>
        <dbReference type="ARBA" id="ARBA00022603"/>
    </source>
</evidence>
<evidence type="ECO:0000313" key="7">
    <source>
        <dbReference type="Proteomes" id="UP001231924"/>
    </source>
</evidence>
<dbReference type="PANTHER" id="PTHR43712">
    <property type="entry name" value="PUTATIVE (AFU_ORTHOLOGUE AFUA_4G14580)-RELATED"/>
    <property type="match status" value="1"/>
</dbReference>
<dbReference type="SUPFAM" id="SSF53335">
    <property type="entry name" value="S-adenosyl-L-methionine-dependent methyltransferases"/>
    <property type="match status" value="1"/>
</dbReference>
<dbReference type="Gene3D" id="3.40.50.150">
    <property type="entry name" value="Vaccinia Virus protein VP39"/>
    <property type="match status" value="1"/>
</dbReference>
<dbReference type="GO" id="GO:0008168">
    <property type="term" value="F:methyltransferase activity"/>
    <property type="evidence" value="ECO:0007669"/>
    <property type="project" value="UniProtKB-KW"/>
</dbReference>
<gene>
    <name evidence="6" type="ORF">QRT03_21715</name>
</gene>
<dbReference type="RefSeq" id="WP_286055139.1">
    <property type="nucleotide sequence ID" value="NZ_JASVWF010000005.1"/>
</dbReference>
<keyword evidence="7" id="KW-1185">Reference proteome</keyword>
<dbReference type="InterPro" id="IPR016461">
    <property type="entry name" value="COMT-like"/>
</dbReference>
<protein>
    <submittedName>
        <fullName evidence="6">Class I SAM-dependent methyltransferase</fullName>
        <ecNumber evidence="6">2.1.-.-</ecNumber>
    </submittedName>
</protein>
<organism evidence="6 7">
    <name type="scientific">Actinomycetospora termitidis</name>
    <dbReference type="NCBI Taxonomy" id="3053470"/>
    <lineage>
        <taxon>Bacteria</taxon>
        <taxon>Bacillati</taxon>
        <taxon>Actinomycetota</taxon>
        <taxon>Actinomycetes</taxon>
        <taxon>Pseudonocardiales</taxon>
        <taxon>Pseudonocardiaceae</taxon>
        <taxon>Actinomycetospora</taxon>
    </lineage>
</organism>
<keyword evidence="3" id="KW-0949">S-adenosyl-L-methionine</keyword>
<dbReference type="InterPro" id="IPR029063">
    <property type="entry name" value="SAM-dependent_MTases_sf"/>
</dbReference>
<dbReference type="SUPFAM" id="SSF46785">
    <property type="entry name" value="Winged helix' DNA-binding domain"/>
    <property type="match status" value="1"/>
</dbReference>
<dbReference type="InterPro" id="IPR001077">
    <property type="entry name" value="COMT_C"/>
</dbReference>
<feature type="domain" description="O-methyltransferase dimerisation" evidence="5">
    <location>
        <begin position="29"/>
        <end position="103"/>
    </location>
</feature>
<dbReference type="CDD" id="cd02440">
    <property type="entry name" value="AdoMet_MTases"/>
    <property type="match status" value="1"/>
</dbReference>
<dbReference type="Pfam" id="PF00891">
    <property type="entry name" value="Methyltransf_2"/>
    <property type="match status" value="1"/>
</dbReference>
<dbReference type="PROSITE" id="PS51683">
    <property type="entry name" value="SAM_OMT_II"/>
    <property type="match status" value="1"/>
</dbReference>